<dbReference type="PIRSF" id="PIRSF003073">
    <property type="entry name" value="DNAC_TnpB_IstB"/>
    <property type="match status" value="1"/>
</dbReference>
<dbReference type="EMBL" id="QGMY01000006">
    <property type="protein sequence ID" value="PWR72763.1"/>
    <property type="molecule type" value="Genomic_DNA"/>
</dbReference>
<gene>
    <name evidence="5" type="ORF">DK846_07375</name>
</gene>
<evidence type="ECO:0000313" key="6">
    <source>
        <dbReference type="Proteomes" id="UP000245657"/>
    </source>
</evidence>
<name>A0A2V2NBT7_9EURY</name>
<dbReference type="InterPro" id="IPR047661">
    <property type="entry name" value="IstB"/>
</dbReference>
<evidence type="ECO:0000256" key="1">
    <source>
        <dbReference type="ARBA" id="ARBA00008059"/>
    </source>
</evidence>
<dbReference type="InterPro" id="IPR028350">
    <property type="entry name" value="DNAC/IstB-like"/>
</dbReference>
<keyword evidence="3 5" id="KW-0067">ATP-binding</keyword>
<proteinExistence type="inferred from homology"/>
<dbReference type="PANTHER" id="PTHR30050:SF4">
    <property type="entry name" value="ATP-BINDING PROTEIN RV3427C IN INSERTION SEQUENCE-RELATED"/>
    <property type="match status" value="1"/>
</dbReference>
<dbReference type="GO" id="GO:0005524">
    <property type="term" value="F:ATP binding"/>
    <property type="evidence" value="ECO:0007669"/>
    <property type="project" value="UniProtKB-KW"/>
</dbReference>
<keyword evidence="2" id="KW-0547">Nucleotide-binding</keyword>
<comment type="similarity">
    <text evidence="1">Belongs to the IS21/IS1162 putative ATP-binding protein family.</text>
</comment>
<evidence type="ECO:0000256" key="3">
    <source>
        <dbReference type="ARBA" id="ARBA00022840"/>
    </source>
</evidence>
<dbReference type="SUPFAM" id="SSF52540">
    <property type="entry name" value="P-loop containing nucleoside triphosphate hydrolases"/>
    <property type="match status" value="1"/>
</dbReference>
<dbReference type="Pfam" id="PF01695">
    <property type="entry name" value="IstB_IS21"/>
    <property type="match status" value="1"/>
</dbReference>
<keyword evidence="6" id="KW-1185">Reference proteome</keyword>
<reference evidence="5 6" key="1">
    <citation type="submission" date="2018-05" db="EMBL/GenBank/DDBJ databases">
        <title>Draft genome of Methanospirillum lacunae Ki8-1.</title>
        <authorList>
            <person name="Dueholm M.S."/>
            <person name="Nielsen P.H."/>
            <person name="Bakmann L.F."/>
            <person name="Otzen D.E."/>
        </authorList>
    </citation>
    <scope>NUCLEOTIDE SEQUENCE [LARGE SCALE GENOMIC DNA]</scope>
    <source>
        <strain evidence="5 6">Ki8-1</strain>
    </source>
</reference>
<feature type="domain" description="AAA+ ATPase" evidence="4">
    <location>
        <begin position="93"/>
        <end position="228"/>
    </location>
</feature>
<dbReference type="InterPro" id="IPR002611">
    <property type="entry name" value="IstB_ATP-bd"/>
</dbReference>
<dbReference type="PANTHER" id="PTHR30050">
    <property type="entry name" value="CHROMOSOMAL REPLICATION INITIATOR PROTEIN DNAA"/>
    <property type="match status" value="1"/>
</dbReference>
<protein>
    <submittedName>
        <fullName evidence="5">ATP-binding protein</fullName>
    </submittedName>
</protein>
<dbReference type="NCBIfam" id="NF038214">
    <property type="entry name" value="IS21_help_AAA"/>
    <property type="match status" value="1"/>
</dbReference>
<organism evidence="5 6">
    <name type="scientific">Methanospirillum lacunae</name>
    <dbReference type="NCBI Taxonomy" id="668570"/>
    <lineage>
        <taxon>Archaea</taxon>
        <taxon>Methanobacteriati</taxon>
        <taxon>Methanobacteriota</taxon>
        <taxon>Stenosarchaea group</taxon>
        <taxon>Methanomicrobia</taxon>
        <taxon>Methanomicrobiales</taxon>
        <taxon>Methanospirillaceae</taxon>
        <taxon>Methanospirillum</taxon>
    </lineage>
</organism>
<dbReference type="RefSeq" id="WP_109968274.1">
    <property type="nucleotide sequence ID" value="NZ_CP176093.1"/>
</dbReference>
<dbReference type="CDD" id="cd00009">
    <property type="entry name" value="AAA"/>
    <property type="match status" value="1"/>
</dbReference>
<dbReference type="OrthoDB" id="133089at2157"/>
<dbReference type="Proteomes" id="UP000245657">
    <property type="component" value="Unassembled WGS sequence"/>
</dbReference>
<accession>A0A2V2NBT7</accession>
<dbReference type="Gene3D" id="3.40.50.300">
    <property type="entry name" value="P-loop containing nucleotide triphosphate hydrolases"/>
    <property type="match status" value="1"/>
</dbReference>
<dbReference type="AlphaFoldDB" id="A0A2V2NBT7"/>
<dbReference type="GO" id="GO:0006260">
    <property type="term" value="P:DNA replication"/>
    <property type="evidence" value="ECO:0007669"/>
    <property type="project" value="TreeGrafter"/>
</dbReference>
<dbReference type="InterPro" id="IPR003593">
    <property type="entry name" value="AAA+_ATPase"/>
</dbReference>
<evidence type="ECO:0000256" key="2">
    <source>
        <dbReference type="ARBA" id="ARBA00022741"/>
    </source>
</evidence>
<evidence type="ECO:0000259" key="4">
    <source>
        <dbReference type="SMART" id="SM00382"/>
    </source>
</evidence>
<evidence type="ECO:0000313" key="5">
    <source>
        <dbReference type="EMBL" id="PWR72763.1"/>
    </source>
</evidence>
<dbReference type="InterPro" id="IPR027417">
    <property type="entry name" value="P-loop_NTPase"/>
</dbReference>
<comment type="caution">
    <text evidence="5">The sequence shown here is derived from an EMBL/GenBank/DDBJ whole genome shotgun (WGS) entry which is preliminary data.</text>
</comment>
<dbReference type="GeneID" id="97548535"/>
<dbReference type="SMART" id="SM00382">
    <property type="entry name" value="AAA"/>
    <property type="match status" value="1"/>
</dbReference>
<sequence>MTPELENLCKQLHIAGVYQFIQNQHDSDPDTISILTNACQFELKIRMTNRQIRTLKLAGFPTQKRFEELSVEALPDDGKRILQDLKLLNFIQETKNVVLIGNSETGKTHMAIATGVCACENNYKVIFKTAAGLVNELLEAKRAGRFTLLMKQLKKIDILILDELGYITFDLEGAELLFQILAARYEILSTVITTNLPFSEWIKVFHDKTLTAALLDRITHRAIVVNMNGSSYRRRASKS</sequence>